<dbReference type="SUPFAM" id="SSF52540">
    <property type="entry name" value="P-loop containing nucleoside triphosphate hydrolases"/>
    <property type="match status" value="1"/>
</dbReference>
<name>A0A1G5R2V4_9RHOB</name>
<reference evidence="2 3" key="1">
    <citation type="submission" date="2016-10" db="EMBL/GenBank/DDBJ databases">
        <authorList>
            <person name="de Groot N.N."/>
        </authorList>
    </citation>
    <scope>NUCLEOTIDE SEQUENCE [LARGE SCALE GENOMIC DNA]</scope>
    <source>
        <strain evidence="2 3">U95</strain>
    </source>
</reference>
<dbReference type="GO" id="GO:0008146">
    <property type="term" value="F:sulfotransferase activity"/>
    <property type="evidence" value="ECO:0007669"/>
    <property type="project" value="InterPro"/>
</dbReference>
<dbReference type="PANTHER" id="PTHR10605:SF56">
    <property type="entry name" value="BIFUNCTIONAL HEPARAN SULFATE N-DEACETYLASE_N-SULFOTRANSFERASE"/>
    <property type="match status" value="1"/>
</dbReference>
<dbReference type="InterPro" id="IPR027417">
    <property type="entry name" value="P-loop_NTPase"/>
</dbReference>
<gene>
    <name evidence="2" type="ORF">SAMN04488118_10791</name>
</gene>
<dbReference type="PANTHER" id="PTHR10605">
    <property type="entry name" value="HEPARAN SULFATE SULFOTRANSFERASE"/>
    <property type="match status" value="1"/>
</dbReference>
<dbReference type="Pfam" id="PF13469">
    <property type="entry name" value="Sulfotransfer_3"/>
    <property type="match status" value="1"/>
</dbReference>
<dbReference type="RefSeq" id="WP_090219355.1">
    <property type="nucleotide sequence ID" value="NZ_FMWG01000007.1"/>
</dbReference>
<organism evidence="2 3">
    <name type="scientific">Epibacterium ulvae</name>
    <dbReference type="NCBI Taxonomy" id="1156985"/>
    <lineage>
        <taxon>Bacteria</taxon>
        <taxon>Pseudomonadati</taxon>
        <taxon>Pseudomonadota</taxon>
        <taxon>Alphaproteobacteria</taxon>
        <taxon>Rhodobacterales</taxon>
        <taxon>Roseobacteraceae</taxon>
        <taxon>Epibacterium</taxon>
    </lineage>
</organism>
<keyword evidence="1 2" id="KW-0808">Transferase</keyword>
<dbReference type="InterPro" id="IPR037359">
    <property type="entry name" value="NST/OST"/>
</dbReference>
<dbReference type="STRING" id="1156985.SAMN04488118_10791"/>
<sequence>MIHERNCPLKDTPCLIIAGQPKASSTSLFDWLASHPDFRPSRIKEARFFLDPDYPVPSGARHTGSNLERYLDLFPDSGGRILLDASPDYMFCSGFTEVAQLLPRARVILLQRDPVDRLISWYRYAAQRGFLPPHTSFETFMSLQHSPVQDPQLPVWRRALDQNRFDHYAAPILKAFGARSQVVHFDQLRDNPRATLENICDFAGADAAGLSDLTFEARNVTSGQTSSTLMWTYDRLRAKAVYNLPLSQKNMARLRPLSRFVRKLLSRRGPRIERPEIDIETRDFIRHAATR</sequence>
<evidence type="ECO:0000313" key="3">
    <source>
        <dbReference type="Proteomes" id="UP000198767"/>
    </source>
</evidence>
<evidence type="ECO:0000313" key="2">
    <source>
        <dbReference type="EMBL" id="SCZ67649.1"/>
    </source>
</evidence>
<proteinExistence type="predicted"/>
<dbReference type="Proteomes" id="UP000198767">
    <property type="component" value="Unassembled WGS sequence"/>
</dbReference>
<dbReference type="OrthoDB" id="981508at2"/>
<keyword evidence="3" id="KW-1185">Reference proteome</keyword>
<evidence type="ECO:0000256" key="1">
    <source>
        <dbReference type="ARBA" id="ARBA00022679"/>
    </source>
</evidence>
<dbReference type="Gene3D" id="3.40.50.300">
    <property type="entry name" value="P-loop containing nucleotide triphosphate hydrolases"/>
    <property type="match status" value="1"/>
</dbReference>
<accession>A0A1G5R2V4</accession>
<protein>
    <submittedName>
        <fullName evidence="2">Sulfotransferase family protein</fullName>
    </submittedName>
</protein>
<dbReference type="EMBL" id="FMWG01000007">
    <property type="protein sequence ID" value="SCZ67649.1"/>
    <property type="molecule type" value="Genomic_DNA"/>
</dbReference>
<dbReference type="AlphaFoldDB" id="A0A1G5R2V4"/>